<proteinExistence type="predicted"/>
<dbReference type="EMBL" id="FZNR01000003">
    <property type="protein sequence ID" value="SNR58986.1"/>
    <property type="molecule type" value="Genomic_DNA"/>
</dbReference>
<dbReference type="Proteomes" id="UP000198415">
    <property type="component" value="Unassembled WGS sequence"/>
</dbReference>
<name>A0A238XJ13_9ACTN</name>
<reference evidence="1 2" key="1">
    <citation type="submission" date="2017-06" db="EMBL/GenBank/DDBJ databases">
        <authorList>
            <person name="Kim H.J."/>
            <person name="Triplett B.A."/>
        </authorList>
    </citation>
    <scope>NUCLEOTIDE SEQUENCE [LARGE SCALE GENOMIC DNA]</scope>
    <source>
        <strain evidence="1 2">DSM 43151</strain>
    </source>
</reference>
<gene>
    <name evidence="1" type="ORF">SAMN06264365_103508</name>
</gene>
<dbReference type="Pfam" id="PF12686">
    <property type="entry name" value="DUF3800"/>
    <property type="match status" value="1"/>
</dbReference>
<dbReference type="InterPro" id="IPR024524">
    <property type="entry name" value="DUF3800"/>
</dbReference>
<organism evidence="1 2">
    <name type="scientific">Actinoplanes regularis</name>
    <dbReference type="NCBI Taxonomy" id="52697"/>
    <lineage>
        <taxon>Bacteria</taxon>
        <taxon>Bacillati</taxon>
        <taxon>Actinomycetota</taxon>
        <taxon>Actinomycetes</taxon>
        <taxon>Micromonosporales</taxon>
        <taxon>Micromonosporaceae</taxon>
        <taxon>Actinoplanes</taxon>
    </lineage>
</organism>
<evidence type="ECO:0000313" key="1">
    <source>
        <dbReference type="EMBL" id="SNR58986.1"/>
    </source>
</evidence>
<accession>A0A238XJ13</accession>
<evidence type="ECO:0000313" key="2">
    <source>
        <dbReference type="Proteomes" id="UP000198415"/>
    </source>
</evidence>
<dbReference type="AlphaFoldDB" id="A0A238XJ13"/>
<sequence length="229" mass="25268">MSTSTNFALFYIDDSGSEAHGVTTFSWIRIDPARWGAATQRWLKFRAGIYRRHGIAADTRLHATDLAGGRGDWARAPLGCSPQLGLGVIEDGLKVIAGLPGITLGSVYRRTGARGRGFERDKQDLYQSMIGRLDTELQHAAAYGAVVMDGDGTNTGYRRGHRTLENGSRALIEDPFFRHASTSQWVQIADLAAWTAYRALRPGGRRDKTTTWYNRILRAVDANGEPTEL</sequence>
<keyword evidence="2" id="KW-1185">Reference proteome</keyword>
<protein>
    <recommendedName>
        <fullName evidence="3">DUF3800 domain-containing protein</fullName>
    </recommendedName>
</protein>
<dbReference type="OrthoDB" id="4763494at2"/>
<evidence type="ECO:0008006" key="3">
    <source>
        <dbReference type="Google" id="ProtNLM"/>
    </source>
</evidence>
<dbReference type="RefSeq" id="WP_089293105.1">
    <property type="nucleotide sequence ID" value="NZ_BOMU01000093.1"/>
</dbReference>